<dbReference type="CTD" id="9798068"/>
<keyword evidence="3" id="KW-1185">Reference proteome</keyword>
<dbReference type="RefSeq" id="XP_003102674.2">
    <property type="nucleotide sequence ID" value="XM_003102626.2"/>
</dbReference>
<dbReference type="AlphaFoldDB" id="E3MMH3"/>
<name>E3MMH3_CAERE</name>
<dbReference type="eggNOG" id="KOG1041">
    <property type="taxonomic scope" value="Eukaryota"/>
</dbReference>
<evidence type="ECO:0000313" key="3">
    <source>
        <dbReference type="Proteomes" id="UP000008281"/>
    </source>
</evidence>
<accession>E3MMH3</accession>
<gene>
    <name evidence="2" type="ORF">CRE_03232</name>
</gene>
<dbReference type="HOGENOM" id="CLU_2348667_0_0_1"/>
<feature type="region of interest" description="Disordered" evidence="1">
    <location>
        <begin position="75"/>
        <end position="97"/>
    </location>
</feature>
<dbReference type="STRING" id="31234.E3MMH3"/>
<protein>
    <submittedName>
        <fullName evidence="2">Uncharacterized protein</fullName>
    </submittedName>
</protein>
<proteinExistence type="predicted"/>
<dbReference type="KEGG" id="crq:GCK72_023456"/>
<reference evidence="2" key="1">
    <citation type="submission" date="2007-07" db="EMBL/GenBank/DDBJ databases">
        <title>PCAP assembly of the Caenorhabditis remanei genome.</title>
        <authorList>
            <consortium name="The Caenorhabditis remanei Sequencing Consortium"/>
            <person name="Wilson R.K."/>
        </authorList>
    </citation>
    <scope>NUCLEOTIDE SEQUENCE [LARGE SCALE GENOMIC DNA]</scope>
    <source>
        <strain evidence="2">PB4641</strain>
    </source>
</reference>
<dbReference type="Proteomes" id="UP000008281">
    <property type="component" value="Unassembled WGS sequence"/>
</dbReference>
<evidence type="ECO:0000256" key="1">
    <source>
        <dbReference type="SAM" id="MobiDB-lite"/>
    </source>
</evidence>
<evidence type="ECO:0000313" key="2">
    <source>
        <dbReference type="EMBL" id="EFP05061.1"/>
    </source>
</evidence>
<dbReference type="InParanoid" id="E3MMH3"/>
<dbReference type="EMBL" id="DS268457">
    <property type="protein sequence ID" value="EFP05061.1"/>
    <property type="molecule type" value="Genomic_DNA"/>
</dbReference>
<organism evidence="3">
    <name type="scientific">Caenorhabditis remanei</name>
    <name type="common">Caenorhabditis vulgaris</name>
    <dbReference type="NCBI Taxonomy" id="31234"/>
    <lineage>
        <taxon>Eukaryota</taxon>
        <taxon>Metazoa</taxon>
        <taxon>Ecdysozoa</taxon>
        <taxon>Nematoda</taxon>
        <taxon>Chromadorea</taxon>
        <taxon>Rhabditida</taxon>
        <taxon>Rhabditina</taxon>
        <taxon>Rhabditomorpha</taxon>
        <taxon>Rhabditoidea</taxon>
        <taxon>Rhabditidae</taxon>
        <taxon>Peloderinae</taxon>
        <taxon>Caenorhabditis</taxon>
    </lineage>
</organism>
<sequence>MRKFHEKNSSVTNRTTWWLMTVQPHCMLLAYTLDQMKKKLCSPKKLTRCVEIFTSQKLNNNEFYRFGNATFPLRDSPNSEPDATSEIRSFGGKSKWF</sequence>
<dbReference type="GeneID" id="9798068"/>